<gene>
    <name evidence="2" type="primary">comGG</name>
    <name evidence="2" type="ORF">ACFFH4_22380</name>
</gene>
<keyword evidence="3" id="KW-1185">Reference proteome</keyword>
<protein>
    <submittedName>
        <fullName evidence="2">Competence type IV pilus minor pilin ComGG</fullName>
    </submittedName>
</protein>
<keyword evidence="1" id="KW-0472">Membrane</keyword>
<feature type="transmembrane region" description="Helical" evidence="1">
    <location>
        <begin position="6"/>
        <end position="25"/>
    </location>
</feature>
<evidence type="ECO:0000256" key="1">
    <source>
        <dbReference type="SAM" id="Phobius"/>
    </source>
</evidence>
<reference evidence="2 3" key="1">
    <citation type="submission" date="2024-09" db="EMBL/GenBank/DDBJ databases">
        <authorList>
            <person name="Sun Q."/>
            <person name="Mori K."/>
        </authorList>
    </citation>
    <scope>NUCLEOTIDE SEQUENCE [LARGE SCALE GENOMIC DNA]</scope>
    <source>
        <strain evidence="2 3">NCAIM B.02301</strain>
    </source>
</reference>
<proteinExistence type="predicted"/>
<evidence type="ECO:0000313" key="2">
    <source>
        <dbReference type="EMBL" id="MFC0561650.1"/>
    </source>
</evidence>
<dbReference type="EMBL" id="JBHLTR010000077">
    <property type="protein sequence ID" value="MFC0561650.1"/>
    <property type="molecule type" value="Genomic_DNA"/>
</dbReference>
<dbReference type="RefSeq" id="WP_273845365.1">
    <property type="nucleotide sequence ID" value="NZ_JAQQWT010000013.1"/>
</dbReference>
<accession>A0ABV6NLK6</accession>
<dbReference type="Pfam" id="PF14173">
    <property type="entry name" value="ComGG"/>
    <property type="match status" value="1"/>
</dbReference>
<comment type="caution">
    <text evidence="2">The sequence shown here is derived from an EMBL/GenBank/DDBJ whole genome shotgun (WGS) entry which is preliminary data.</text>
</comment>
<keyword evidence="1" id="KW-0812">Transmembrane</keyword>
<keyword evidence="1" id="KW-1133">Transmembrane helix</keyword>
<dbReference type="Proteomes" id="UP001589833">
    <property type="component" value="Unassembled WGS sequence"/>
</dbReference>
<sequence>MINEKGFILPTTLFLCLLIIHIVMLQVHLYQTEKRFIYEQERFLQLEALLQVGIKEFQEGEYEPVLNQTFLFSYETGTVAFTIRSLHDGISSIYVTVSLKSGHKRLAGFKYIWEKSEIINYWEVINPDVSTFPLPINV</sequence>
<name>A0ABV6NLK6_9BACI</name>
<organism evidence="2 3">
    <name type="scientific">Halalkalibacter alkalisediminis</name>
    <dbReference type="NCBI Taxonomy" id="935616"/>
    <lineage>
        <taxon>Bacteria</taxon>
        <taxon>Bacillati</taxon>
        <taxon>Bacillota</taxon>
        <taxon>Bacilli</taxon>
        <taxon>Bacillales</taxon>
        <taxon>Bacillaceae</taxon>
        <taxon>Halalkalibacter</taxon>
    </lineage>
</organism>
<dbReference type="InterPro" id="IPR020372">
    <property type="entry name" value="Competence_ComGG"/>
</dbReference>
<evidence type="ECO:0000313" key="3">
    <source>
        <dbReference type="Proteomes" id="UP001589833"/>
    </source>
</evidence>